<proteinExistence type="predicted"/>
<protein>
    <submittedName>
        <fullName evidence="2">(Mediterranean fruit fly) hypothetical protein</fullName>
    </submittedName>
</protein>
<evidence type="ECO:0000313" key="2">
    <source>
        <dbReference type="EMBL" id="CAD7000045.1"/>
    </source>
</evidence>
<dbReference type="Proteomes" id="UP000606786">
    <property type="component" value="Unassembled WGS sequence"/>
</dbReference>
<gene>
    <name evidence="2" type="ORF">CCAP1982_LOCUS8549</name>
</gene>
<feature type="transmembrane region" description="Helical" evidence="1">
    <location>
        <begin position="162"/>
        <end position="186"/>
    </location>
</feature>
<keyword evidence="3" id="KW-1185">Reference proteome</keyword>
<dbReference type="EMBL" id="CAJHJT010000012">
    <property type="protein sequence ID" value="CAD7000045.1"/>
    <property type="molecule type" value="Genomic_DNA"/>
</dbReference>
<keyword evidence="1" id="KW-0812">Transmembrane</keyword>
<evidence type="ECO:0000313" key="3">
    <source>
        <dbReference type="Proteomes" id="UP000606786"/>
    </source>
</evidence>
<keyword evidence="1" id="KW-1133">Transmembrane helix</keyword>
<sequence length="205" mass="23118">MKKFLRVNPFMRSPLATNSIKILVIQLNEPQQPQAATKVRSSTAAVGCWMLVVAKAKTAKTSEPRRPQRQQQLVIVSASKLATSKTRGSANPGLPPPHTFEVDFCRATNAAACARSLSALPQKPTLRFFKNFTHFKLQCNHRRWRNDSNNNNNNGGRSCIDIFHVFLVLMFYSSFCFCFCFIMRLYCGRINAPRHIFCSACIAIS</sequence>
<dbReference type="AlphaFoldDB" id="A0A811UQ88"/>
<name>A0A811UQ88_CERCA</name>
<keyword evidence="1" id="KW-0472">Membrane</keyword>
<reference evidence="2" key="1">
    <citation type="submission" date="2020-11" db="EMBL/GenBank/DDBJ databases">
        <authorList>
            <person name="Whitehead M."/>
        </authorList>
    </citation>
    <scope>NUCLEOTIDE SEQUENCE</scope>
    <source>
        <strain evidence="2">EGII</strain>
    </source>
</reference>
<organism evidence="2 3">
    <name type="scientific">Ceratitis capitata</name>
    <name type="common">Mediterranean fruit fly</name>
    <name type="synonym">Tephritis capitata</name>
    <dbReference type="NCBI Taxonomy" id="7213"/>
    <lineage>
        <taxon>Eukaryota</taxon>
        <taxon>Metazoa</taxon>
        <taxon>Ecdysozoa</taxon>
        <taxon>Arthropoda</taxon>
        <taxon>Hexapoda</taxon>
        <taxon>Insecta</taxon>
        <taxon>Pterygota</taxon>
        <taxon>Neoptera</taxon>
        <taxon>Endopterygota</taxon>
        <taxon>Diptera</taxon>
        <taxon>Brachycera</taxon>
        <taxon>Muscomorpha</taxon>
        <taxon>Tephritoidea</taxon>
        <taxon>Tephritidae</taxon>
        <taxon>Ceratitis</taxon>
        <taxon>Ceratitis</taxon>
    </lineage>
</organism>
<evidence type="ECO:0000256" key="1">
    <source>
        <dbReference type="SAM" id="Phobius"/>
    </source>
</evidence>
<comment type="caution">
    <text evidence="2">The sequence shown here is derived from an EMBL/GenBank/DDBJ whole genome shotgun (WGS) entry which is preliminary data.</text>
</comment>
<accession>A0A811UQ88</accession>